<evidence type="ECO:0000256" key="1">
    <source>
        <dbReference type="ARBA" id="ARBA00012928"/>
    </source>
</evidence>
<dbReference type="InterPro" id="IPR050134">
    <property type="entry name" value="NAD-dep_sirtuin_deacylases"/>
</dbReference>
<dbReference type="GO" id="GO:0046872">
    <property type="term" value="F:metal ion binding"/>
    <property type="evidence" value="ECO:0007669"/>
    <property type="project" value="UniProtKB-KW"/>
</dbReference>
<dbReference type="NCBIfam" id="NF001753">
    <property type="entry name" value="PRK00481.1-3"/>
    <property type="match status" value="1"/>
</dbReference>
<feature type="binding site" evidence="4">
    <location>
        <position position="130"/>
    </location>
    <ligand>
        <name>Zn(2+)</name>
        <dbReference type="ChEBI" id="CHEBI:29105"/>
    </ligand>
</feature>
<dbReference type="PANTHER" id="PTHR11085">
    <property type="entry name" value="NAD-DEPENDENT PROTEIN DEACYLASE SIRTUIN-5, MITOCHONDRIAL-RELATED"/>
    <property type="match status" value="1"/>
</dbReference>
<evidence type="ECO:0000313" key="6">
    <source>
        <dbReference type="EMBL" id="RJP21381.1"/>
    </source>
</evidence>
<keyword evidence="2" id="KW-0808">Transferase</keyword>
<protein>
    <recommendedName>
        <fullName evidence="1">protein acetyllysine N-acetyltransferase</fullName>
        <ecNumber evidence="1">2.3.1.286</ecNumber>
    </recommendedName>
</protein>
<evidence type="ECO:0000259" key="5">
    <source>
        <dbReference type="PROSITE" id="PS50305"/>
    </source>
</evidence>
<dbReference type="Gene3D" id="3.30.1600.10">
    <property type="entry name" value="SIR2/SIRT2 'Small Domain"/>
    <property type="match status" value="1"/>
</dbReference>
<dbReference type="InterPro" id="IPR026591">
    <property type="entry name" value="Sirtuin_cat_small_dom_sf"/>
</dbReference>
<dbReference type="SUPFAM" id="SSF52467">
    <property type="entry name" value="DHS-like NAD/FAD-binding domain"/>
    <property type="match status" value="1"/>
</dbReference>
<reference evidence="6 7" key="1">
    <citation type="journal article" date="2017" name="ISME J.">
        <title>Energy and carbon metabolisms in a deep terrestrial subsurface fluid microbial community.</title>
        <authorList>
            <person name="Momper L."/>
            <person name="Jungbluth S.P."/>
            <person name="Lee M.D."/>
            <person name="Amend J.P."/>
        </authorList>
    </citation>
    <scope>NUCLEOTIDE SEQUENCE [LARGE SCALE GENOMIC DNA]</scope>
    <source>
        <strain evidence="6">SURF_5</strain>
    </source>
</reference>
<dbReference type="PROSITE" id="PS50305">
    <property type="entry name" value="SIRTUIN"/>
    <property type="match status" value="1"/>
</dbReference>
<dbReference type="PANTHER" id="PTHR11085:SF10">
    <property type="entry name" value="NAD-DEPENDENT PROTEIN DEACYLASE SIRTUIN-5, MITOCHONDRIAL-RELATED"/>
    <property type="match status" value="1"/>
</dbReference>
<name>A0A3A4P0L3_ABYX5</name>
<dbReference type="Pfam" id="PF02146">
    <property type="entry name" value="SIR2"/>
    <property type="match status" value="1"/>
</dbReference>
<dbReference type="Proteomes" id="UP000265882">
    <property type="component" value="Unassembled WGS sequence"/>
</dbReference>
<feature type="binding site" evidence="4">
    <location>
        <position position="150"/>
    </location>
    <ligand>
        <name>Zn(2+)</name>
        <dbReference type="ChEBI" id="CHEBI:29105"/>
    </ligand>
</feature>
<dbReference type="GO" id="GO:0070403">
    <property type="term" value="F:NAD+ binding"/>
    <property type="evidence" value="ECO:0007669"/>
    <property type="project" value="InterPro"/>
</dbReference>
<sequence length="249" mass="26967">MDRLIREAAEQIAGATKVIALTGAGISVESGIPAFRGTQGLWDKYDPMEYATIEAFRSNPFKIWTMLRELSDLVIGAKPNPGHTGLAELEIIGKLSSIVTQNVDGLHQAAGSTSVIEFHGNGRNLVCLSCRRRYSREEIPPEMFPPMCACLNILKPDVVFFGEMIPMHALLAAQSEVRDCDVMLVVGTSAQVEPAASLPFAAKARGAKVIEVNPEPTGLTRHLSDIAIHENASAVMPAIVKMVRELLHV</sequence>
<keyword evidence="4" id="KW-0862">Zinc</keyword>
<evidence type="ECO:0000256" key="2">
    <source>
        <dbReference type="ARBA" id="ARBA00022679"/>
    </source>
</evidence>
<dbReference type="EMBL" id="QZKU01000068">
    <property type="protein sequence ID" value="RJP21381.1"/>
    <property type="molecule type" value="Genomic_DNA"/>
</dbReference>
<dbReference type="GO" id="GO:0017136">
    <property type="term" value="F:histone deacetylase activity, NAD-dependent"/>
    <property type="evidence" value="ECO:0007669"/>
    <property type="project" value="TreeGrafter"/>
</dbReference>
<gene>
    <name evidence="6" type="ORF">C4520_10240</name>
</gene>
<evidence type="ECO:0000256" key="3">
    <source>
        <dbReference type="ARBA" id="ARBA00023027"/>
    </source>
</evidence>
<proteinExistence type="predicted"/>
<keyword evidence="3" id="KW-0520">NAD</keyword>
<dbReference type="InterPro" id="IPR026590">
    <property type="entry name" value="Ssirtuin_cat_dom"/>
</dbReference>
<evidence type="ECO:0000256" key="4">
    <source>
        <dbReference type="PROSITE-ProRule" id="PRU00236"/>
    </source>
</evidence>
<dbReference type="CDD" id="cd01407">
    <property type="entry name" value="SIR2-fam"/>
    <property type="match status" value="1"/>
</dbReference>
<feature type="binding site" evidence="4">
    <location>
        <position position="148"/>
    </location>
    <ligand>
        <name>Zn(2+)</name>
        <dbReference type="ChEBI" id="CHEBI:29105"/>
    </ligand>
</feature>
<dbReference type="Gene3D" id="3.40.50.1220">
    <property type="entry name" value="TPP-binding domain"/>
    <property type="match status" value="1"/>
</dbReference>
<keyword evidence="4" id="KW-0479">Metal-binding</keyword>
<feature type="active site" description="Proton acceptor" evidence="4">
    <location>
        <position position="119"/>
    </location>
</feature>
<dbReference type="InterPro" id="IPR003000">
    <property type="entry name" value="Sirtuin"/>
</dbReference>
<evidence type="ECO:0000313" key="7">
    <source>
        <dbReference type="Proteomes" id="UP000265882"/>
    </source>
</evidence>
<feature type="domain" description="Deacetylase sirtuin-type" evidence="5">
    <location>
        <begin position="1"/>
        <end position="249"/>
    </location>
</feature>
<feature type="binding site" evidence="4">
    <location>
        <position position="127"/>
    </location>
    <ligand>
        <name>Zn(2+)</name>
        <dbReference type="ChEBI" id="CHEBI:29105"/>
    </ligand>
</feature>
<dbReference type="InterPro" id="IPR029035">
    <property type="entry name" value="DHS-like_NAD/FAD-binding_dom"/>
</dbReference>
<dbReference type="EC" id="2.3.1.286" evidence="1"/>
<comment type="caution">
    <text evidence="6">The sequence shown here is derived from an EMBL/GenBank/DDBJ whole genome shotgun (WGS) entry which is preliminary data.</text>
</comment>
<organism evidence="6 7">
    <name type="scientific">Abyssobacteria bacterium (strain SURF_5)</name>
    <dbReference type="NCBI Taxonomy" id="2093360"/>
    <lineage>
        <taxon>Bacteria</taxon>
        <taxon>Pseudomonadati</taxon>
        <taxon>Candidatus Hydrogenedentota</taxon>
        <taxon>Candidatus Abyssobacteria</taxon>
    </lineage>
</organism>
<accession>A0A3A4P0L3</accession>
<dbReference type="AlphaFoldDB" id="A0A3A4P0L3"/>